<comment type="catalytic activity">
    <reaction evidence="11">
        <text>apo-[peptidyl-carrier protein] + CoA = holo-[peptidyl-carrier protein] + adenosine 3',5'-bisphosphate + H(+)</text>
        <dbReference type="Rhea" id="RHEA:46228"/>
        <dbReference type="Rhea" id="RHEA-COMP:11479"/>
        <dbReference type="Rhea" id="RHEA-COMP:11480"/>
        <dbReference type="ChEBI" id="CHEBI:15378"/>
        <dbReference type="ChEBI" id="CHEBI:29999"/>
        <dbReference type="ChEBI" id="CHEBI:57287"/>
        <dbReference type="ChEBI" id="CHEBI:58343"/>
        <dbReference type="ChEBI" id="CHEBI:64479"/>
    </reaction>
</comment>
<keyword evidence="13" id="KW-0479">Metal-binding</keyword>
<comment type="caution">
    <text evidence="16">The sequence shown here is derived from an EMBL/GenBank/DDBJ whole genome shotgun (WGS) entry which is preliminary data.</text>
</comment>
<protein>
    <recommendedName>
        <fullName evidence="5">Enterobactin synthase component D</fullName>
    </recommendedName>
    <alternativeName>
        <fullName evidence="8">4'-phosphopantetheinyl transferase EntD</fullName>
    </alternativeName>
    <alternativeName>
        <fullName evidence="9">Enterochelin synthase D</fullName>
    </alternativeName>
</protein>
<comment type="cofactor">
    <cofactor evidence="13">
        <name>Mg(2+)</name>
        <dbReference type="ChEBI" id="CHEBI:18420"/>
    </cofactor>
</comment>
<dbReference type="GO" id="GO:0009239">
    <property type="term" value="P:enterobactin biosynthetic process"/>
    <property type="evidence" value="ECO:0007669"/>
    <property type="project" value="UniProtKB-UniPathway"/>
</dbReference>
<evidence type="ECO:0000256" key="10">
    <source>
        <dbReference type="ARBA" id="ARBA00049176"/>
    </source>
</evidence>
<reference evidence="16 17" key="1">
    <citation type="submission" date="2014-11" db="EMBL/GenBank/DDBJ databases">
        <title>Genome sequencing of Pantoea rodasii ND03.</title>
        <authorList>
            <person name="Muhamad Yunos N.Y."/>
            <person name="Chan K.-G."/>
        </authorList>
    </citation>
    <scope>NUCLEOTIDE SEQUENCE [LARGE SCALE GENOMIC DNA]</scope>
    <source>
        <strain evidence="16 17">ND03</strain>
    </source>
</reference>
<comment type="function">
    <text evidence="1">Involved in the biosynthesis of the siderophore enterobactin (enterochelin), which is a macrocyclic trimeric lactone of N-(2,3-dihydroxybenzoyl)-serine. The serine trilactone serves as a scaffolding for the three catechol functionalities that provide hexadentate coordination for the tightly ligated iron(2+) atoms. Plays an essential role in the assembly of the enterobactin by catalyzing the transfer of the 4'-phosphopantetheine (Ppant) moiety from coenzyme A to the apo-domains of both EntB (ArCP domain) and EntF (PCP domain) to yield their holo-forms which make them competent for the activation of 2,3-dihydroxybenzoate (DHB) and L-serine, respectively.</text>
</comment>
<dbReference type="Pfam" id="PF01648">
    <property type="entry name" value="ACPS"/>
    <property type="match status" value="1"/>
</dbReference>
<dbReference type="AlphaFoldDB" id="A0A0B1RD28"/>
<comment type="similarity">
    <text evidence="3">Belongs to the P-Pant transferase superfamily. EntD family.</text>
</comment>
<dbReference type="GO" id="GO:0005886">
    <property type="term" value="C:plasma membrane"/>
    <property type="evidence" value="ECO:0007669"/>
    <property type="project" value="TreeGrafter"/>
</dbReference>
<keyword evidence="13" id="KW-0460">Magnesium</keyword>
<feature type="binding site" evidence="13">
    <location>
        <position position="125"/>
    </location>
    <ligand>
        <name>Mg(2+)</name>
        <dbReference type="ChEBI" id="CHEBI:18420"/>
    </ligand>
</feature>
<dbReference type="InterPro" id="IPR037143">
    <property type="entry name" value="4-PPantetheinyl_Trfase_dom_sf"/>
</dbReference>
<sequence>MFASETPLALPSPPFITAAAIQAEKVSIAWCQFDQLAWHKDLHQQWQLPLPVSLESAVTKRKAEHLASRWLAQQMLARFALPDFVLRNAPDRSPVWPAGVQASLSHSQQMAVIAVTQAPLCIGIDVEQVMAEQTALETVDLLMSDKERRLLETLPLPFAVAATLLFSMKESLYKALWPQLHQPMEFLQAELVNLDMSQTQATLLLTQDFSADLTAHTPLQAQFWLRDDRVITLVTHPLADNKKPAQK</sequence>
<dbReference type="InterPro" id="IPR003542">
    <property type="entry name" value="Enbac_synth_compD-like"/>
</dbReference>
<dbReference type="Pfam" id="PF17837">
    <property type="entry name" value="4PPT_N"/>
    <property type="match status" value="1"/>
</dbReference>
<evidence type="ECO:0000256" key="12">
    <source>
        <dbReference type="PIRSR" id="PIRSR603542-1"/>
    </source>
</evidence>
<feature type="domain" description="4'-phosphopantetheinyl transferase" evidence="14">
    <location>
        <begin position="122"/>
        <end position="214"/>
    </location>
</feature>
<dbReference type="Gene3D" id="3.90.470.20">
    <property type="entry name" value="4'-phosphopantetheinyl transferase domain"/>
    <property type="match status" value="1"/>
</dbReference>
<dbReference type="GO" id="GO:0000287">
    <property type="term" value="F:magnesium ion binding"/>
    <property type="evidence" value="ECO:0007669"/>
    <property type="project" value="InterPro"/>
</dbReference>
<dbReference type="InterPro" id="IPR041354">
    <property type="entry name" value="4PPT_N"/>
</dbReference>
<evidence type="ECO:0000256" key="9">
    <source>
        <dbReference type="ARBA" id="ARBA00031996"/>
    </source>
</evidence>
<feature type="domain" description="4'-phosphopantetheinyl transferase N-terminal" evidence="15">
    <location>
        <begin position="54"/>
        <end position="115"/>
    </location>
</feature>
<evidence type="ECO:0000256" key="4">
    <source>
        <dbReference type="ARBA" id="ARBA00011503"/>
    </source>
</evidence>
<evidence type="ECO:0000313" key="16">
    <source>
        <dbReference type="EMBL" id="KHJ69556.1"/>
    </source>
</evidence>
<keyword evidence="6 16" id="KW-0808">Transferase</keyword>
<name>A0A0B1RD28_9GAMM</name>
<dbReference type="Proteomes" id="UP000030853">
    <property type="component" value="Unassembled WGS sequence"/>
</dbReference>
<dbReference type="RefSeq" id="WP_039328330.1">
    <property type="nucleotide sequence ID" value="NZ_JTJJ01000013.1"/>
</dbReference>
<feature type="binding site" evidence="12">
    <location>
        <begin position="105"/>
        <end position="106"/>
    </location>
    <ligand>
        <name>CoA</name>
        <dbReference type="ChEBI" id="CHEBI:57287"/>
    </ligand>
</feature>
<feature type="binding site" evidence="12">
    <location>
        <position position="61"/>
    </location>
    <ligand>
        <name>CoA</name>
        <dbReference type="ChEBI" id="CHEBI:57287"/>
    </ligand>
</feature>
<evidence type="ECO:0000256" key="2">
    <source>
        <dbReference type="ARBA" id="ARBA00004993"/>
    </source>
</evidence>
<dbReference type="UniPathway" id="UPA00017"/>
<evidence type="ECO:0000256" key="11">
    <source>
        <dbReference type="ARBA" id="ARBA00049191"/>
    </source>
</evidence>
<evidence type="ECO:0000256" key="3">
    <source>
        <dbReference type="ARBA" id="ARBA00008342"/>
    </source>
</evidence>
<comment type="catalytic activity">
    <reaction evidence="10">
        <text>apo-[aryl-carrier protein] + CoA = holo-[aryl-carrier protein] + adenosine 3',5'-bisphosphate + H(+)</text>
        <dbReference type="Rhea" id="RHEA:48404"/>
        <dbReference type="Rhea" id="RHEA-COMP:15903"/>
        <dbReference type="Rhea" id="RHEA-COMP:17557"/>
        <dbReference type="ChEBI" id="CHEBI:15378"/>
        <dbReference type="ChEBI" id="CHEBI:29999"/>
        <dbReference type="ChEBI" id="CHEBI:57287"/>
        <dbReference type="ChEBI" id="CHEBI:58343"/>
        <dbReference type="ChEBI" id="CHEBI:64479"/>
    </reaction>
</comment>
<gene>
    <name evidence="16" type="ORF">QU24_02905</name>
</gene>
<feature type="binding site" evidence="12">
    <location>
        <position position="125"/>
    </location>
    <ligand>
        <name>CoA</name>
        <dbReference type="ChEBI" id="CHEBI:57287"/>
    </ligand>
</feature>
<evidence type="ECO:0000256" key="8">
    <source>
        <dbReference type="ARBA" id="ARBA00029894"/>
    </source>
</evidence>
<keyword evidence="7" id="KW-0259">Enterobactin biosynthesis</keyword>
<feature type="binding site" evidence="12">
    <location>
        <position position="170"/>
    </location>
    <ligand>
        <name>CoA</name>
        <dbReference type="ChEBI" id="CHEBI:57287"/>
    </ligand>
</feature>
<feature type="binding site" evidence="12">
    <location>
        <position position="174"/>
    </location>
    <ligand>
        <name>CoA</name>
        <dbReference type="ChEBI" id="CHEBI:57287"/>
    </ligand>
</feature>
<evidence type="ECO:0000256" key="6">
    <source>
        <dbReference type="ARBA" id="ARBA00022679"/>
    </source>
</evidence>
<dbReference type="GO" id="GO:0009366">
    <property type="term" value="C:enterobactin synthetase complex"/>
    <property type="evidence" value="ECO:0007669"/>
    <property type="project" value="InterPro"/>
</dbReference>
<accession>A0A0B1RD28</accession>
<dbReference type="PANTHER" id="PTHR38096">
    <property type="entry name" value="ENTEROBACTIN SYNTHASE COMPONENT D"/>
    <property type="match status" value="1"/>
</dbReference>
<comment type="pathway">
    <text evidence="2">Siderophore biosynthesis; enterobactin biosynthesis.</text>
</comment>
<evidence type="ECO:0000256" key="1">
    <source>
        <dbReference type="ARBA" id="ARBA00003937"/>
    </source>
</evidence>
<dbReference type="InterPro" id="IPR008278">
    <property type="entry name" value="4-PPantetheinyl_Trfase_dom"/>
</dbReference>
<evidence type="ECO:0000256" key="13">
    <source>
        <dbReference type="PIRSR" id="PIRSR603542-2"/>
    </source>
</evidence>
<dbReference type="GO" id="GO:0008897">
    <property type="term" value="F:holo-[acyl-carrier-protein] synthase activity"/>
    <property type="evidence" value="ECO:0007669"/>
    <property type="project" value="InterPro"/>
</dbReference>
<evidence type="ECO:0000259" key="15">
    <source>
        <dbReference type="Pfam" id="PF17837"/>
    </source>
</evidence>
<dbReference type="PANTHER" id="PTHR38096:SF1">
    <property type="entry name" value="ENTEROBACTIN SYNTHASE COMPONENT D"/>
    <property type="match status" value="1"/>
</dbReference>
<evidence type="ECO:0000256" key="7">
    <source>
        <dbReference type="ARBA" id="ARBA00023191"/>
    </source>
</evidence>
<proteinExistence type="inferred from homology"/>
<dbReference type="EMBL" id="JTJJ01000013">
    <property type="protein sequence ID" value="KHJ69556.1"/>
    <property type="molecule type" value="Genomic_DNA"/>
</dbReference>
<comment type="subunit">
    <text evidence="4">EntB, EntD, EntE, and EntF form a multienzyme complex called enterobactin synthase.</text>
</comment>
<dbReference type="SUPFAM" id="SSF56214">
    <property type="entry name" value="4'-phosphopantetheinyl transferase"/>
    <property type="match status" value="1"/>
</dbReference>
<feature type="binding site" evidence="12">
    <location>
        <position position="69"/>
    </location>
    <ligand>
        <name>CoA</name>
        <dbReference type="ChEBI" id="CHEBI:57287"/>
    </ligand>
</feature>
<evidence type="ECO:0000259" key="14">
    <source>
        <dbReference type="Pfam" id="PF01648"/>
    </source>
</evidence>
<organism evidence="16 17">
    <name type="scientific">Pantoea rodasii</name>
    <dbReference type="NCBI Taxonomy" id="1076549"/>
    <lineage>
        <taxon>Bacteria</taxon>
        <taxon>Pseudomonadati</taxon>
        <taxon>Pseudomonadota</taxon>
        <taxon>Gammaproteobacteria</taxon>
        <taxon>Enterobacterales</taxon>
        <taxon>Erwiniaceae</taxon>
        <taxon>Pantoea</taxon>
    </lineage>
</organism>
<dbReference type="PRINTS" id="PR01399">
    <property type="entry name" value="ENTSNTHTASED"/>
</dbReference>
<evidence type="ECO:0000313" key="17">
    <source>
        <dbReference type="Proteomes" id="UP000030853"/>
    </source>
</evidence>
<feature type="binding site" evidence="13">
    <location>
        <position position="127"/>
    </location>
    <ligand>
        <name>Mg(2+)</name>
        <dbReference type="ChEBI" id="CHEBI:18420"/>
    </ligand>
</feature>
<evidence type="ECO:0000256" key="5">
    <source>
        <dbReference type="ARBA" id="ARBA00019087"/>
    </source>
</evidence>